<gene>
    <name evidence="2" type="ORF">CTOB1V02_LOCUS12442</name>
</gene>
<dbReference type="EMBL" id="OB669302">
    <property type="protein sequence ID" value="CAD7234626.1"/>
    <property type="molecule type" value="Genomic_DNA"/>
</dbReference>
<feature type="non-terminal residue" evidence="2">
    <location>
        <position position="1"/>
    </location>
</feature>
<feature type="compositionally biased region" description="Acidic residues" evidence="1">
    <location>
        <begin position="37"/>
        <end position="50"/>
    </location>
</feature>
<feature type="compositionally biased region" description="Basic residues" evidence="1">
    <location>
        <begin position="17"/>
        <end position="32"/>
    </location>
</feature>
<organism evidence="2">
    <name type="scientific">Cyprideis torosa</name>
    <dbReference type="NCBI Taxonomy" id="163714"/>
    <lineage>
        <taxon>Eukaryota</taxon>
        <taxon>Metazoa</taxon>
        <taxon>Ecdysozoa</taxon>
        <taxon>Arthropoda</taxon>
        <taxon>Crustacea</taxon>
        <taxon>Oligostraca</taxon>
        <taxon>Ostracoda</taxon>
        <taxon>Podocopa</taxon>
        <taxon>Podocopida</taxon>
        <taxon>Cytherocopina</taxon>
        <taxon>Cytheroidea</taxon>
        <taxon>Cytherideidae</taxon>
        <taxon>Cyprideis</taxon>
    </lineage>
</organism>
<name>A0A7R8WUA1_9CRUS</name>
<protein>
    <submittedName>
        <fullName evidence="2">Uncharacterized protein</fullName>
    </submittedName>
</protein>
<accession>A0A7R8WUA1</accession>
<feature type="region of interest" description="Disordered" evidence="1">
    <location>
        <begin position="1"/>
        <end position="145"/>
    </location>
</feature>
<proteinExistence type="predicted"/>
<sequence>MVARKRRHMCSLCKGRYPGRHDRRSCPSKRPRMGGSDLEEPFPSDTDEGGDVPGNAPADSEGGDVPGNAPADSKESHSKEPLQKRRRMGDSDLPEPFPSDSDEGGDVPGKAAVDSKESHSEEPQRKRRRMADSDLPEPFPSDSDE</sequence>
<reference evidence="2" key="1">
    <citation type="submission" date="2020-11" db="EMBL/GenBank/DDBJ databases">
        <authorList>
            <person name="Tran Van P."/>
        </authorList>
    </citation>
    <scope>NUCLEOTIDE SEQUENCE</scope>
</reference>
<dbReference type="AlphaFoldDB" id="A0A7R8WUA1"/>
<feature type="compositionally biased region" description="Basic and acidic residues" evidence="1">
    <location>
        <begin position="113"/>
        <end position="124"/>
    </location>
</feature>
<feature type="compositionally biased region" description="Basic and acidic residues" evidence="1">
    <location>
        <begin position="72"/>
        <end position="83"/>
    </location>
</feature>
<evidence type="ECO:0000256" key="1">
    <source>
        <dbReference type="SAM" id="MobiDB-lite"/>
    </source>
</evidence>
<evidence type="ECO:0000313" key="2">
    <source>
        <dbReference type="EMBL" id="CAD7234626.1"/>
    </source>
</evidence>